<dbReference type="InterPro" id="IPR037401">
    <property type="entry name" value="SnoaL-like"/>
</dbReference>
<name>A0A1I6GAV8_9GAMM</name>
<gene>
    <name evidence="3" type="ORF">SAMN04488070_0402</name>
</gene>
<accession>A0A1I6GAV8</accession>
<organism evidence="3 4">
    <name type="scientific">Pseudidiomarina maritima</name>
    <dbReference type="NCBI Taxonomy" id="519453"/>
    <lineage>
        <taxon>Bacteria</taxon>
        <taxon>Pseudomonadati</taxon>
        <taxon>Pseudomonadota</taxon>
        <taxon>Gammaproteobacteria</taxon>
        <taxon>Alteromonadales</taxon>
        <taxon>Idiomarinaceae</taxon>
        <taxon>Pseudidiomarina</taxon>
    </lineage>
</organism>
<dbReference type="EMBL" id="FOYU01000001">
    <property type="protein sequence ID" value="SFR39308.1"/>
    <property type="molecule type" value="Genomic_DNA"/>
</dbReference>
<proteinExistence type="predicted"/>
<protein>
    <submittedName>
        <fullName evidence="3">SnoaL-like domain-containing protein</fullName>
    </submittedName>
</protein>
<keyword evidence="1" id="KW-0175">Coiled coil</keyword>
<dbReference type="SUPFAM" id="SSF54427">
    <property type="entry name" value="NTF2-like"/>
    <property type="match status" value="1"/>
</dbReference>
<feature type="domain" description="SnoaL-like" evidence="2">
    <location>
        <begin position="12"/>
        <end position="112"/>
    </location>
</feature>
<dbReference type="RefSeq" id="WP_092854751.1">
    <property type="nucleotide sequence ID" value="NZ_FOYU01000001.1"/>
</dbReference>
<dbReference type="AlphaFoldDB" id="A0A1I6GAV8"/>
<keyword evidence="4" id="KW-1185">Reference proteome</keyword>
<dbReference type="Proteomes" id="UP000199424">
    <property type="component" value="Unassembled WGS sequence"/>
</dbReference>
<evidence type="ECO:0000256" key="1">
    <source>
        <dbReference type="SAM" id="Coils"/>
    </source>
</evidence>
<dbReference type="Gene3D" id="3.10.450.50">
    <property type="match status" value="1"/>
</dbReference>
<dbReference type="Pfam" id="PF12680">
    <property type="entry name" value="SnoaL_2"/>
    <property type="match status" value="1"/>
</dbReference>
<reference evidence="4" key="1">
    <citation type="submission" date="2016-10" db="EMBL/GenBank/DDBJ databases">
        <authorList>
            <person name="Varghese N."/>
            <person name="Submissions S."/>
        </authorList>
    </citation>
    <scope>NUCLEOTIDE SEQUENCE [LARGE SCALE GENOMIC DNA]</scope>
    <source>
        <strain evidence="4">CGMCC 1.7285</strain>
    </source>
</reference>
<sequence>MTSVANIVEQLEQLYDNLNEESIAALDTLYCDDVTFVDPIHHVQGLDSLKTYFRNTIKGIEYCHFAFAERARQGDDVFVSWQMRLKHPKLAQGREILVPGTSHLKLENDKILSQTDYYDAGAMLYEHIPVIGYVIEKIKTRVKSS</sequence>
<evidence type="ECO:0000313" key="4">
    <source>
        <dbReference type="Proteomes" id="UP000199424"/>
    </source>
</evidence>
<evidence type="ECO:0000313" key="3">
    <source>
        <dbReference type="EMBL" id="SFR39308.1"/>
    </source>
</evidence>
<dbReference type="InterPro" id="IPR032710">
    <property type="entry name" value="NTF2-like_dom_sf"/>
</dbReference>
<feature type="coiled-coil region" evidence="1">
    <location>
        <begin position="1"/>
        <end position="28"/>
    </location>
</feature>
<evidence type="ECO:0000259" key="2">
    <source>
        <dbReference type="Pfam" id="PF12680"/>
    </source>
</evidence>